<dbReference type="AlphaFoldDB" id="A0A9P6FR21"/>
<accession>A0A9P6FR21</accession>
<feature type="transmembrane region" description="Helical" evidence="1">
    <location>
        <begin position="6"/>
        <end position="25"/>
    </location>
</feature>
<dbReference type="OrthoDB" id="3358048at2759"/>
<evidence type="ECO:0000313" key="3">
    <source>
        <dbReference type="Proteomes" id="UP000780801"/>
    </source>
</evidence>
<proteinExistence type="predicted"/>
<keyword evidence="1" id="KW-1133">Transmembrane helix</keyword>
<organism evidence="2 3">
    <name type="scientific">Lunasporangiospora selenospora</name>
    <dbReference type="NCBI Taxonomy" id="979761"/>
    <lineage>
        <taxon>Eukaryota</taxon>
        <taxon>Fungi</taxon>
        <taxon>Fungi incertae sedis</taxon>
        <taxon>Mucoromycota</taxon>
        <taxon>Mortierellomycotina</taxon>
        <taxon>Mortierellomycetes</taxon>
        <taxon>Mortierellales</taxon>
        <taxon>Mortierellaceae</taxon>
        <taxon>Lunasporangiospora</taxon>
    </lineage>
</organism>
<name>A0A9P6FR21_9FUNG</name>
<protein>
    <submittedName>
        <fullName evidence="2">Uncharacterized protein</fullName>
    </submittedName>
</protein>
<evidence type="ECO:0000313" key="2">
    <source>
        <dbReference type="EMBL" id="KAF9579631.1"/>
    </source>
</evidence>
<gene>
    <name evidence="2" type="ORF">BGW38_004040</name>
</gene>
<reference evidence="2" key="1">
    <citation type="journal article" date="2020" name="Fungal Divers.">
        <title>Resolving the Mortierellaceae phylogeny through synthesis of multi-gene phylogenetics and phylogenomics.</title>
        <authorList>
            <person name="Vandepol N."/>
            <person name="Liber J."/>
            <person name="Desiro A."/>
            <person name="Na H."/>
            <person name="Kennedy M."/>
            <person name="Barry K."/>
            <person name="Grigoriev I.V."/>
            <person name="Miller A.N."/>
            <person name="O'Donnell K."/>
            <person name="Stajich J.E."/>
            <person name="Bonito G."/>
        </authorList>
    </citation>
    <scope>NUCLEOTIDE SEQUENCE</scope>
    <source>
        <strain evidence="2">KOD1015</strain>
    </source>
</reference>
<sequence>AFHQSASPATATLFSLISFVIGMFMIKDTTRIAKDSLAVWTFVSIVPLVLMYGATEFSFELLWWSMPFLLQIVDLVSLWVMLEPDEAFFKLEESRYKLKGA</sequence>
<keyword evidence="1" id="KW-0472">Membrane</keyword>
<evidence type="ECO:0000256" key="1">
    <source>
        <dbReference type="SAM" id="Phobius"/>
    </source>
</evidence>
<dbReference type="Proteomes" id="UP000780801">
    <property type="component" value="Unassembled WGS sequence"/>
</dbReference>
<feature type="non-terminal residue" evidence="2">
    <location>
        <position position="1"/>
    </location>
</feature>
<comment type="caution">
    <text evidence="2">The sequence shown here is derived from an EMBL/GenBank/DDBJ whole genome shotgun (WGS) entry which is preliminary data.</text>
</comment>
<keyword evidence="3" id="KW-1185">Reference proteome</keyword>
<feature type="transmembrane region" description="Helical" evidence="1">
    <location>
        <begin position="37"/>
        <end position="55"/>
    </location>
</feature>
<keyword evidence="1" id="KW-0812">Transmembrane</keyword>
<dbReference type="EMBL" id="JAABOA010002620">
    <property type="protein sequence ID" value="KAF9579631.1"/>
    <property type="molecule type" value="Genomic_DNA"/>
</dbReference>